<gene>
    <name evidence="1" type="ORF">KK083_26085</name>
</gene>
<evidence type="ECO:0000313" key="2">
    <source>
        <dbReference type="Proteomes" id="UP001319200"/>
    </source>
</evidence>
<organism evidence="1 2">
    <name type="scientific">Chryseosolibacter histidini</name>
    <dbReference type="NCBI Taxonomy" id="2782349"/>
    <lineage>
        <taxon>Bacteria</taxon>
        <taxon>Pseudomonadati</taxon>
        <taxon>Bacteroidota</taxon>
        <taxon>Cytophagia</taxon>
        <taxon>Cytophagales</taxon>
        <taxon>Chryseotaleaceae</taxon>
        <taxon>Chryseosolibacter</taxon>
    </lineage>
</organism>
<protein>
    <submittedName>
        <fullName evidence="1">3-oxoacyl-ACP synthase</fullName>
    </submittedName>
</protein>
<evidence type="ECO:0000313" key="1">
    <source>
        <dbReference type="EMBL" id="MBT1700384.1"/>
    </source>
</evidence>
<keyword evidence="2" id="KW-1185">Reference proteome</keyword>
<proteinExistence type="predicted"/>
<comment type="caution">
    <text evidence="1">The sequence shown here is derived from an EMBL/GenBank/DDBJ whole genome shotgun (WGS) entry which is preliminary data.</text>
</comment>
<reference evidence="1 2" key="1">
    <citation type="submission" date="2021-05" db="EMBL/GenBank/DDBJ databases">
        <title>A Polyphasic approach of four new species of the genus Ohtaekwangia: Ohtaekwangia histidinii sp. nov., Ohtaekwangia cretensis sp. nov., Ohtaekwangia indiensis sp. nov., Ohtaekwangia reichenbachii sp. nov. from diverse environment.</title>
        <authorList>
            <person name="Octaviana S."/>
        </authorList>
    </citation>
    <scope>NUCLEOTIDE SEQUENCE [LARGE SCALE GENOMIC DNA]</scope>
    <source>
        <strain evidence="1 2">PWU4</strain>
    </source>
</reference>
<dbReference type="Proteomes" id="UP001319200">
    <property type="component" value="Unassembled WGS sequence"/>
</dbReference>
<name>A0AAP2DRX3_9BACT</name>
<dbReference type="AlphaFoldDB" id="A0AAP2DRX3"/>
<dbReference type="EMBL" id="JAHESF010000040">
    <property type="protein sequence ID" value="MBT1700384.1"/>
    <property type="molecule type" value="Genomic_DNA"/>
</dbReference>
<sequence>MREIKQQLYERCQAYLSQRMATAQDALQGAQDAANDETKSSAGDKYETGRAMMQIEMEKHSAQLAEAMKLKRLLDQIRVDHQPVAVQPGSLVITDQGNFFVAISVGQLVVENRTYIALSAESPLGLKLKGLKQGESFNFGNKTYKIEQVW</sequence>
<accession>A0AAP2DRX3</accession>